<sequence>MKLRTDYQDIDIAGDKNNVQEVLNSILDDSHVVNTDFIKSLRTFTDKVVEPEDGADYDYRLTYDIVSTGYNKDHPLGAQRLSQASGMENEDFTGTMHDLFYRYVDPDNAETKTDISGMKKKLGKIPFEGDAPTPDEVLKAFNKTNGTNISNKEADVTDIDDISATITITKSSNYKGSIDVTFEQGTATKTDIKDVIKVKELGEFDKQPASKDILAAINTANPDAKLKSSDVTIGSIDDVSAKVTGQGDYTGEVKVTFTIKDTPTPPDLKKLSEDLTEPNIGTIKDEEEQTILDAVKEANPNVVISELTANSTNDGHADISVKSGSEVYEPDTMQVNYELEKKDIADVISDTPLGELTDNNDDTIVTEINNVNSTNLKLNTDISISDKTETGATITGMGSYTGTTTVEYTIKDTPEPVELNTVVNDTELGELADYNSETIKAEVVAQNEGIDETQIEVTGEPTETEATISAVEGSEKYTGSVNVSYTVKEPDPEPTPLENAIGTKELGDVEAIDKDSILAKVKEFNPDLVKDQIEIKEDPTETQATISAIADSTVYSGDAVVTYTYKPADTRQDLKTLIVEPNLGDIQTDDDTSILAAVTAKNPDVTIDPNEVKLVTTADGNNGQSVITANDDSEVYKGTVTVTFTLPDKRTDITTLFDETNVTDIDDASAETI</sequence>
<accession>A0AA38HLF5</accession>
<evidence type="ECO:0000313" key="2">
    <source>
        <dbReference type="Proteomes" id="UP001168821"/>
    </source>
</evidence>
<dbReference type="EMBL" id="JALNTZ010003581">
    <property type="protein sequence ID" value="KAJ3616374.1"/>
    <property type="molecule type" value="Genomic_DNA"/>
</dbReference>
<keyword evidence="2" id="KW-1185">Reference proteome</keyword>
<comment type="caution">
    <text evidence="1">The sequence shown here is derived from an EMBL/GenBank/DDBJ whole genome shotgun (WGS) entry which is preliminary data.</text>
</comment>
<name>A0AA38HLF5_9CUCU</name>
<organism evidence="1 2">
    <name type="scientific">Zophobas morio</name>
    <dbReference type="NCBI Taxonomy" id="2755281"/>
    <lineage>
        <taxon>Eukaryota</taxon>
        <taxon>Metazoa</taxon>
        <taxon>Ecdysozoa</taxon>
        <taxon>Arthropoda</taxon>
        <taxon>Hexapoda</taxon>
        <taxon>Insecta</taxon>
        <taxon>Pterygota</taxon>
        <taxon>Neoptera</taxon>
        <taxon>Endopterygota</taxon>
        <taxon>Coleoptera</taxon>
        <taxon>Polyphaga</taxon>
        <taxon>Cucujiformia</taxon>
        <taxon>Tenebrionidae</taxon>
        <taxon>Zophobas</taxon>
    </lineage>
</organism>
<protein>
    <submittedName>
        <fullName evidence="1">Uncharacterized protein</fullName>
    </submittedName>
</protein>
<evidence type="ECO:0000313" key="1">
    <source>
        <dbReference type="EMBL" id="KAJ3616374.1"/>
    </source>
</evidence>
<proteinExistence type="predicted"/>
<dbReference type="Proteomes" id="UP001168821">
    <property type="component" value="Unassembled WGS sequence"/>
</dbReference>
<reference evidence="1" key="1">
    <citation type="journal article" date="2023" name="G3 (Bethesda)">
        <title>Whole genome assemblies of Zophobas morio and Tenebrio molitor.</title>
        <authorList>
            <person name="Kaur S."/>
            <person name="Stinson S.A."/>
            <person name="diCenzo G.C."/>
        </authorList>
    </citation>
    <scope>NUCLEOTIDE SEQUENCE</scope>
    <source>
        <strain evidence="1">QUZm001</strain>
    </source>
</reference>
<gene>
    <name evidence="1" type="ORF">Zmor_011917</name>
</gene>
<dbReference type="AlphaFoldDB" id="A0AA38HLF5"/>